<comment type="caution">
    <text evidence="2">The sequence shown here is derived from an EMBL/GenBank/DDBJ whole genome shotgun (WGS) entry which is preliminary data.</text>
</comment>
<reference evidence="2 3" key="1">
    <citation type="submission" date="2021-01" db="EMBL/GenBank/DDBJ databases">
        <title>Whole genome shotgun sequence of Catellatospora coxensis NBRC 107359.</title>
        <authorList>
            <person name="Komaki H."/>
            <person name="Tamura T."/>
        </authorList>
    </citation>
    <scope>NUCLEOTIDE SEQUENCE [LARGE SCALE GENOMIC DNA]</scope>
    <source>
        <strain evidence="2 3">NBRC 107359</strain>
    </source>
</reference>
<organism evidence="2 3">
    <name type="scientific">Catellatospora coxensis</name>
    <dbReference type="NCBI Taxonomy" id="310354"/>
    <lineage>
        <taxon>Bacteria</taxon>
        <taxon>Bacillati</taxon>
        <taxon>Actinomycetota</taxon>
        <taxon>Actinomycetes</taxon>
        <taxon>Micromonosporales</taxon>
        <taxon>Micromonosporaceae</taxon>
        <taxon>Catellatospora</taxon>
    </lineage>
</organism>
<keyword evidence="3" id="KW-1185">Reference proteome</keyword>
<feature type="region of interest" description="Disordered" evidence="1">
    <location>
        <begin position="1"/>
        <end position="38"/>
    </location>
</feature>
<dbReference type="Proteomes" id="UP000630887">
    <property type="component" value="Unassembled WGS sequence"/>
</dbReference>
<feature type="compositionally biased region" description="Polar residues" evidence="1">
    <location>
        <begin position="20"/>
        <end position="31"/>
    </location>
</feature>
<accession>A0A8J3KT71</accession>
<sequence>MRSGPGTSVQTAKSKRPAKTSPTSPSENASTPWGAYAATDRKVTPVMMARFLRSMASVPLVMIVYGRQDHPHE</sequence>
<feature type="compositionally biased region" description="Polar residues" evidence="1">
    <location>
        <begin position="1"/>
        <end position="12"/>
    </location>
</feature>
<protein>
    <submittedName>
        <fullName evidence="2">Uncharacterized protein</fullName>
    </submittedName>
</protein>
<dbReference type="AlphaFoldDB" id="A0A8J3KT71"/>
<evidence type="ECO:0000313" key="3">
    <source>
        <dbReference type="Proteomes" id="UP000630887"/>
    </source>
</evidence>
<evidence type="ECO:0000256" key="1">
    <source>
        <dbReference type="SAM" id="MobiDB-lite"/>
    </source>
</evidence>
<gene>
    <name evidence="2" type="ORF">Cco03nite_24970</name>
</gene>
<evidence type="ECO:0000313" key="2">
    <source>
        <dbReference type="EMBL" id="GIG05797.1"/>
    </source>
</evidence>
<dbReference type="EMBL" id="BONI01000017">
    <property type="protein sequence ID" value="GIG05797.1"/>
    <property type="molecule type" value="Genomic_DNA"/>
</dbReference>
<name>A0A8J3KT71_9ACTN</name>
<proteinExistence type="predicted"/>